<evidence type="ECO:0000256" key="9">
    <source>
        <dbReference type="ARBA" id="ARBA00023136"/>
    </source>
</evidence>
<keyword evidence="12" id="KW-1185">Reference proteome</keyword>
<accession>A0ABR4QP25</accession>
<protein>
    <recommendedName>
        <fullName evidence="3">Signal recognition particle receptor subunit beta</fullName>
    </recommendedName>
</protein>
<keyword evidence="8" id="KW-0342">GTP-binding</keyword>
<keyword evidence="7" id="KW-1133">Transmembrane helix</keyword>
<comment type="similarity">
    <text evidence="2">Belongs to the SRP receptor beta subunit family.</text>
</comment>
<dbReference type="InterPro" id="IPR027417">
    <property type="entry name" value="P-loop_NTPase"/>
</dbReference>
<keyword evidence="5" id="KW-0547">Nucleotide-binding</keyword>
<evidence type="ECO:0000256" key="8">
    <source>
        <dbReference type="ARBA" id="ARBA00023134"/>
    </source>
</evidence>
<comment type="caution">
    <text evidence="11">The sequence shown here is derived from an EMBL/GenBank/DDBJ whole genome shotgun (WGS) entry which is preliminary data.</text>
</comment>
<keyword evidence="4" id="KW-0812">Transmembrane</keyword>
<reference evidence="11 12" key="1">
    <citation type="journal article" date="2022" name="Front. Cell. Infect. Microbiol.">
        <title>The Genomes of Two Strains of Taenia crassiceps the Animal Model for the Study of Human Cysticercosis.</title>
        <authorList>
            <person name="Bobes R.J."/>
            <person name="Estrada K."/>
            <person name="Rios-Valencia D.G."/>
            <person name="Calderon-Gallegos A."/>
            <person name="de la Torre P."/>
            <person name="Carrero J.C."/>
            <person name="Sanchez-Flores A."/>
            <person name="Laclette J.P."/>
        </authorList>
    </citation>
    <scope>NUCLEOTIDE SEQUENCE [LARGE SCALE GENOMIC DNA]</scope>
    <source>
        <strain evidence="11">WFUcys</strain>
    </source>
</reference>
<evidence type="ECO:0000256" key="6">
    <source>
        <dbReference type="ARBA" id="ARBA00022824"/>
    </source>
</evidence>
<name>A0ABR4QP25_9CEST</name>
<gene>
    <name evidence="11" type="ORF">TcWFU_001762</name>
</gene>
<evidence type="ECO:0000256" key="5">
    <source>
        <dbReference type="ARBA" id="ARBA00022741"/>
    </source>
</evidence>
<evidence type="ECO:0000256" key="4">
    <source>
        <dbReference type="ARBA" id="ARBA00022692"/>
    </source>
</evidence>
<proteinExistence type="inferred from homology"/>
<evidence type="ECO:0000313" key="12">
    <source>
        <dbReference type="Proteomes" id="UP001651158"/>
    </source>
</evidence>
<dbReference type="SUPFAM" id="SSF52540">
    <property type="entry name" value="P-loop containing nucleoside triphosphate hydrolases"/>
    <property type="match status" value="1"/>
</dbReference>
<dbReference type="Gene3D" id="3.40.50.300">
    <property type="entry name" value="P-loop containing nucleotide triphosphate hydrolases"/>
    <property type="match status" value="1"/>
</dbReference>
<evidence type="ECO:0000256" key="10">
    <source>
        <dbReference type="ARBA" id="ARBA00023170"/>
    </source>
</evidence>
<dbReference type="EMBL" id="JAKROA010000001">
    <property type="protein sequence ID" value="KAL5111447.1"/>
    <property type="molecule type" value="Genomic_DNA"/>
</dbReference>
<evidence type="ECO:0000256" key="2">
    <source>
        <dbReference type="ARBA" id="ARBA00005619"/>
    </source>
</evidence>
<dbReference type="Pfam" id="PF09439">
    <property type="entry name" value="SRPRB"/>
    <property type="match status" value="1"/>
</dbReference>
<keyword evidence="6" id="KW-0256">Endoplasmic reticulum</keyword>
<dbReference type="Proteomes" id="UP001651158">
    <property type="component" value="Unassembled WGS sequence"/>
</dbReference>
<keyword evidence="9" id="KW-0472">Membrane</keyword>
<keyword evidence="10 11" id="KW-0675">Receptor</keyword>
<sequence>MLAVGRVHTALLMLPLPFRLLLLLLSPLLYLPLANQKATLGAWVRVLITFTSAQGDNGRKRNAQESIALLHTCNEIQCKLPTLNTTQSNSRDSGIVFVIDSTSIQDTLKDTAEYLFDLMTDSTLARSRVPFLILCNKKDLPGAKDAVSIERMLETELTTLCRTKADALAGLDDHHESRVPLVKKSDEEFLFAECKHHCVTFADCSATSTDISPVRLWLERL</sequence>
<organism evidence="11 12">
    <name type="scientific">Taenia crassiceps</name>
    <dbReference type="NCBI Taxonomy" id="6207"/>
    <lineage>
        <taxon>Eukaryota</taxon>
        <taxon>Metazoa</taxon>
        <taxon>Spiralia</taxon>
        <taxon>Lophotrochozoa</taxon>
        <taxon>Platyhelminthes</taxon>
        <taxon>Cestoda</taxon>
        <taxon>Eucestoda</taxon>
        <taxon>Cyclophyllidea</taxon>
        <taxon>Taeniidae</taxon>
        <taxon>Taenia</taxon>
    </lineage>
</organism>
<evidence type="ECO:0000313" key="11">
    <source>
        <dbReference type="EMBL" id="KAL5111447.1"/>
    </source>
</evidence>
<dbReference type="InterPro" id="IPR019009">
    <property type="entry name" value="SRP_receptor_beta_su"/>
</dbReference>
<evidence type="ECO:0000256" key="3">
    <source>
        <dbReference type="ARBA" id="ARBA00020256"/>
    </source>
</evidence>
<comment type="subcellular location">
    <subcellularLocation>
        <location evidence="1">Endoplasmic reticulum membrane</location>
        <topology evidence="1">Single-pass membrane protein</topology>
    </subcellularLocation>
</comment>
<evidence type="ECO:0000256" key="1">
    <source>
        <dbReference type="ARBA" id="ARBA00004389"/>
    </source>
</evidence>
<evidence type="ECO:0000256" key="7">
    <source>
        <dbReference type="ARBA" id="ARBA00022989"/>
    </source>
</evidence>